<organism evidence="4 5">
    <name type="scientific">Trifolium medium</name>
    <dbReference type="NCBI Taxonomy" id="97028"/>
    <lineage>
        <taxon>Eukaryota</taxon>
        <taxon>Viridiplantae</taxon>
        <taxon>Streptophyta</taxon>
        <taxon>Embryophyta</taxon>
        <taxon>Tracheophyta</taxon>
        <taxon>Spermatophyta</taxon>
        <taxon>Magnoliopsida</taxon>
        <taxon>eudicotyledons</taxon>
        <taxon>Gunneridae</taxon>
        <taxon>Pentapetalae</taxon>
        <taxon>rosids</taxon>
        <taxon>fabids</taxon>
        <taxon>Fabales</taxon>
        <taxon>Fabaceae</taxon>
        <taxon>Papilionoideae</taxon>
        <taxon>50 kb inversion clade</taxon>
        <taxon>NPAAA clade</taxon>
        <taxon>Hologalegina</taxon>
        <taxon>IRL clade</taxon>
        <taxon>Trifolieae</taxon>
        <taxon>Trifolium</taxon>
    </lineage>
</organism>
<name>A0A392QA82_9FABA</name>
<evidence type="ECO:0000313" key="5">
    <source>
        <dbReference type="Proteomes" id="UP000265520"/>
    </source>
</evidence>
<dbReference type="Gene3D" id="1.10.8.430">
    <property type="entry name" value="Helical domain of apoptotic protease-activating factors"/>
    <property type="match status" value="1"/>
</dbReference>
<dbReference type="PANTHER" id="PTHR33463">
    <property type="entry name" value="NB-ARC DOMAIN-CONTAINING PROTEIN-RELATED"/>
    <property type="match status" value="1"/>
</dbReference>
<dbReference type="GO" id="GO:0005524">
    <property type="term" value="F:ATP binding"/>
    <property type="evidence" value="ECO:0007669"/>
    <property type="project" value="UniProtKB-KW"/>
</dbReference>
<comment type="caution">
    <text evidence="4">The sequence shown here is derived from an EMBL/GenBank/DDBJ whole genome shotgun (WGS) entry which is preliminary data.</text>
</comment>
<evidence type="ECO:0000313" key="4">
    <source>
        <dbReference type="EMBL" id="MCI20777.1"/>
    </source>
</evidence>
<evidence type="ECO:0000256" key="3">
    <source>
        <dbReference type="SAM" id="MobiDB-lite"/>
    </source>
</evidence>
<feature type="non-terminal residue" evidence="4">
    <location>
        <position position="1"/>
    </location>
</feature>
<dbReference type="InterPro" id="IPR050905">
    <property type="entry name" value="Plant_NBS-LRR"/>
</dbReference>
<accession>A0A392QA82</accession>
<dbReference type="SUPFAM" id="SSF52540">
    <property type="entry name" value="P-loop containing nucleoside triphosphate hydrolases"/>
    <property type="match status" value="1"/>
</dbReference>
<protein>
    <submittedName>
        <fullName evidence="4">Disease resistance protein</fullName>
    </submittedName>
</protein>
<sequence length="207" mass="22974">KIPGLLSKTEAAKEISSGNVREGRLPGFLSKTKTMKEIPFGNLKEGKPSGERSKTKSEGNNSVANMMKSRKLPSASNMKTDDTLGHYKGCKVLLISESKQVLLSQMEGKENSIYFIKVLKEKEAEAFFKKMAGISIGKTEFDKLTMSIVNKCNGLPMSIVTTARALKNQTCSVWEDVHRHLERGNFTGVSDFSTKLSYDLLEDEELK</sequence>
<keyword evidence="2" id="KW-0611">Plant defense</keyword>
<feature type="region of interest" description="Disordered" evidence="3">
    <location>
        <begin position="1"/>
        <end position="64"/>
    </location>
</feature>
<dbReference type="EMBL" id="LXQA010121632">
    <property type="protein sequence ID" value="MCI20777.1"/>
    <property type="molecule type" value="Genomic_DNA"/>
</dbReference>
<reference evidence="4 5" key="1">
    <citation type="journal article" date="2018" name="Front. Plant Sci.">
        <title>Red Clover (Trifolium pratense) and Zigzag Clover (T. medium) - A Picture of Genomic Similarities and Differences.</title>
        <authorList>
            <person name="Dluhosova J."/>
            <person name="Istvanek J."/>
            <person name="Nedelnik J."/>
            <person name="Repkova J."/>
        </authorList>
    </citation>
    <scope>NUCLEOTIDE SEQUENCE [LARGE SCALE GENOMIC DNA]</scope>
    <source>
        <strain evidence="5">cv. 10/8</strain>
        <tissue evidence="4">Leaf</tissue>
    </source>
</reference>
<dbReference type="AlphaFoldDB" id="A0A392QA82"/>
<keyword evidence="1" id="KW-0547">Nucleotide-binding</keyword>
<dbReference type="Proteomes" id="UP000265520">
    <property type="component" value="Unassembled WGS sequence"/>
</dbReference>
<dbReference type="GO" id="GO:0043531">
    <property type="term" value="F:ADP binding"/>
    <property type="evidence" value="ECO:0007669"/>
    <property type="project" value="InterPro"/>
</dbReference>
<feature type="compositionally biased region" description="Basic and acidic residues" evidence="3">
    <location>
        <begin position="44"/>
        <end position="57"/>
    </location>
</feature>
<evidence type="ECO:0000256" key="1">
    <source>
        <dbReference type="ARBA" id="ARBA00022741"/>
    </source>
</evidence>
<keyword evidence="5" id="KW-1185">Reference proteome</keyword>
<dbReference type="InterPro" id="IPR042197">
    <property type="entry name" value="Apaf_helical"/>
</dbReference>
<dbReference type="GO" id="GO:0006952">
    <property type="term" value="P:defense response"/>
    <property type="evidence" value="ECO:0007669"/>
    <property type="project" value="UniProtKB-KW"/>
</dbReference>
<proteinExistence type="predicted"/>
<dbReference type="InterPro" id="IPR027417">
    <property type="entry name" value="P-loop_NTPase"/>
</dbReference>
<evidence type="ECO:0000256" key="2">
    <source>
        <dbReference type="ARBA" id="ARBA00022821"/>
    </source>
</evidence>
<feature type="non-terminal residue" evidence="4">
    <location>
        <position position="207"/>
    </location>
</feature>
<dbReference type="PANTHER" id="PTHR33463:SF196">
    <property type="entry name" value="NB-ARC DOMAIN DISEASE RESISTANCE PROTEIN"/>
    <property type="match status" value="1"/>
</dbReference>